<dbReference type="AlphaFoldDB" id="A0A0G4G2V3"/>
<keyword evidence="2 6" id="KW-0812">Transmembrane</keyword>
<dbReference type="OMA" id="VHYSASD"/>
<organism evidence="8 9">
    <name type="scientific">Vitrella brassicaformis (strain CCMP3155)</name>
    <dbReference type="NCBI Taxonomy" id="1169540"/>
    <lineage>
        <taxon>Eukaryota</taxon>
        <taxon>Sar</taxon>
        <taxon>Alveolata</taxon>
        <taxon>Colpodellida</taxon>
        <taxon>Vitrellaceae</taxon>
        <taxon>Vitrella</taxon>
    </lineage>
</organism>
<comment type="subcellular location">
    <subcellularLocation>
        <location evidence="1">Membrane</location>
        <topology evidence="1">Single-pass membrane protein</topology>
    </subcellularLocation>
</comment>
<dbReference type="STRING" id="1169540.A0A0G4G2V3"/>
<gene>
    <name evidence="8" type="ORF">Vbra_16799</name>
</gene>
<dbReference type="InterPro" id="IPR037721">
    <property type="entry name" value="Ferlin"/>
</dbReference>
<dbReference type="InterPro" id="IPR000008">
    <property type="entry name" value="C2_dom"/>
</dbReference>
<dbReference type="InterPro" id="IPR035892">
    <property type="entry name" value="C2_domain_sf"/>
</dbReference>
<sequence>MPIELRPLWNYVRDIGDPVKQHTSRGTLELWLEMLDINDAADIPPTELRDPSPVEVEIRLVIWAVRALKPNVGSSKKYVDAMVRVALDCATYEGRQPTSQTTDVHYSASDTATFNWRVVFSNIQTPSAVCVAQISLLDFNSVGAPTFLGEVNLDLDKYVDRVAAELTALKADAELKITNVSAPNPNEAQAYVQLSLEVLSQPEANSSRVGLGREKPNRGPRLLTPTEGRGWDDYLKGLDFGLGAFLREVWLRLRVVLVLLFTALLIVILIVYPALVYQ</sequence>
<keyword evidence="4 6" id="KW-1133">Transmembrane helix</keyword>
<dbReference type="VEuPathDB" id="CryptoDB:Vbra_16799"/>
<keyword evidence="3" id="KW-0677">Repeat</keyword>
<evidence type="ECO:0000256" key="5">
    <source>
        <dbReference type="ARBA" id="ARBA00023136"/>
    </source>
</evidence>
<dbReference type="PhylomeDB" id="A0A0G4G2V3"/>
<keyword evidence="5 6" id="KW-0472">Membrane</keyword>
<feature type="transmembrane region" description="Helical" evidence="6">
    <location>
        <begin position="255"/>
        <end position="275"/>
    </location>
</feature>
<dbReference type="OrthoDB" id="270970at2759"/>
<dbReference type="Gene3D" id="2.60.40.150">
    <property type="entry name" value="C2 domain"/>
    <property type="match status" value="1"/>
</dbReference>
<dbReference type="GO" id="GO:0007009">
    <property type="term" value="P:plasma membrane organization"/>
    <property type="evidence" value="ECO:0007669"/>
    <property type="project" value="TreeGrafter"/>
</dbReference>
<dbReference type="InParanoid" id="A0A0G4G2V3"/>
<keyword evidence="9" id="KW-1185">Reference proteome</keyword>
<dbReference type="GO" id="GO:0016020">
    <property type="term" value="C:membrane"/>
    <property type="evidence" value="ECO:0007669"/>
    <property type="project" value="UniProtKB-SubCell"/>
</dbReference>
<evidence type="ECO:0000256" key="4">
    <source>
        <dbReference type="ARBA" id="ARBA00022989"/>
    </source>
</evidence>
<evidence type="ECO:0000256" key="1">
    <source>
        <dbReference type="ARBA" id="ARBA00004167"/>
    </source>
</evidence>
<evidence type="ECO:0000256" key="2">
    <source>
        <dbReference type="ARBA" id="ARBA00022692"/>
    </source>
</evidence>
<evidence type="ECO:0000256" key="6">
    <source>
        <dbReference type="SAM" id="Phobius"/>
    </source>
</evidence>
<protein>
    <recommendedName>
        <fullName evidence="7">C2 domain-containing protein</fullName>
    </recommendedName>
</protein>
<reference evidence="8 9" key="1">
    <citation type="submission" date="2014-11" db="EMBL/GenBank/DDBJ databases">
        <authorList>
            <person name="Zhu J."/>
            <person name="Qi W."/>
            <person name="Song R."/>
        </authorList>
    </citation>
    <scope>NUCLEOTIDE SEQUENCE [LARGE SCALE GENOMIC DNA]</scope>
</reference>
<dbReference type="Pfam" id="PF00168">
    <property type="entry name" value="C2"/>
    <property type="match status" value="1"/>
</dbReference>
<dbReference type="Proteomes" id="UP000041254">
    <property type="component" value="Unassembled WGS sequence"/>
</dbReference>
<proteinExistence type="predicted"/>
<name>A0A0G4G2V3_VITBC</name>
<feature type="domain" description="C2" evidence="7">
    <location>
        <begin position="39"/>
        <end position="168"/>
    </location>
</feature>
<dbReference type="PANTHER" id="PTHR12546">
    <property type="entry name" value="FER-1-LIKE"/>
    <property type="match status" value="1"/>
</dbReference>
<evidence type="ECO:0000259" key="7">
    <source>
        <dbReference type="PROSITE" id="PS50004"/>
    </source>
</evidence>
<dbReference type="PROSITE" id="PS50004">
    <property type="entry name" value="C2"/>
    <property type="match status" value="1"/>
</dbReference>
<accession>A0A0G4G2V3</accession>
<dbReference type="EMBL" id="CDMY01000553">
    <property type="protein sequence ID" value="CEM22522.1"/>
    <property type="molecule type" value="Genomic_DNA"/>
</dbReference>
<dbReference type="SUPFAM" id="SSF49562">
    <property type="entry name" value="C2 domain (Calcium/lipid-binding domain, CaLB)"/>
    <property type="match status" value="1"/>
</dbReference>
<evidence type="ECO:0000313" key="9">
    <source>
        <dbReference type="Proteomes" id="UP000041254"/>
    </source>
</evidence>
<evidence type="ECO:0000313" key="8">
    <source>
        <dbReference type="EMBL" id="CEM22522.1"/>
    </source>
</evidence>
<evidence type="ECO:0000256" key="3">
    <source>
        <dbReference type="ARBA" id="ARBA00022737"/>
    </source>
</evidence>
<dbReference type="PANTHER" id="PTHR12546:SF33">
    <property type="entry name" value="SPERM VESICLE FUSION PROTEIN FER-1"/>
    <property type="match status" value="1"/>
</dbReference>